<feature type="transmembrane region" description="Helical" evidence="19">
    <location>
        <begin position="89"/>
        <end position="108"/>
    </location>
</feature>
<feature type="transmembrane region" description="Helical" evidence="19">
    <location>
        <begin position="183"/>
        <end position="206"/>
    </location>
</feature>
<evidence type="ECO:0000256" key="1">
    <source>
        <dbReference type="ARBA" id="ARBA00001698"/>
    </source>
</evidence>
<reference evidence="20" key="1">
    <citation type="submission" date="2023-05" db="EMBL/GenBank/DDBJ databases">
        <title>Mariniplasma microaerophilum sp. nov., a novel anaerobic mollicute isolated from terrestrial mud volcano, Taman Peninsula, Russia.</title>
        <authorList>
            <person name="Khomyakova M.A."/>
            <person name="Merkel A.Y."/>
            <person name="Slobodkin A.I."/>
        </authorList>
    </citation>
    <scope>NUCLEOTIDE SEQUENCE</scope>
    <source>
        <strain evidence="20">M4Ah</strain>
    </source>
</reference>
<sequence>MKDRLVTGIILAAILIPIVSIEIFLEMFQVLMTLFVVIAAFEMIRMFESKKKFQKFPKVGIILLTLGTFFSVGGVLGNVDHNPLQANGVLSITIPIFTIILLSFLVLFRDFNGEDVGKALTVINYVGLGAASIVILRFLGVRFIVYLLLITSATDIFAYIFGMKYGKRKLAPHISPKKSWEGAIAGTIFATVIASSFALFYGSVFYPGTWLGNLLNLSGEQTLLDNFSSLGERNPLWVQGLIIVPVTFIASILAQIGDLVASRLKRTYNIKDFGTILPGHGGLLDRFDSVLFVAMYLTAVFLLIYRLFPAIIV</sequence>
<evidence type="ECO:0000256" key="6">
    <source>
        <dbReference type="ARBA" id="ARBA00012487"/>
    </source>
</evidence>
<dbReference type="PANTHER" id="PTHR46382">
    <property type="entry name" value="PHOSPHATIDATE CYTIDYLYLTRANSFERASE"/>
    <property type="match status" value="1"/>
</dbReference>
<keyword evidence="10 18" id="KW-0808">Transferase</keyword>
<dbReference type="Pfam" id="PF01148">
    <property type="entry name" value="CTP_transf_1"/>
    <property type="match status" value="1"/>
</dbReference>
<evidence type="ECO:0000256" key="17">
    <source>
        <dbReference type="ARBA" id="ARBA00023264"/>
    </source>
</evidence>
<keyword evidence="9" id="KW-0444">Lipid biosynthesis</keyword>
<dbReference type="PANTHER" id="PTHR46382:SF1">
    <property type="entry name" value="PHOSPHATIDATE CYTIDYLYLTRANSFERASE"/>
    <property type="match status" value="1"/>
</dbReference>
<comment type="similarity">
    <text evidence="5 18">Belongs to the CDS family.</text>
</comment>
<keyword evidence="11 18" id="KW-0812">Transmembrane</keyword>
<evidence type="ECO:0000256" key="11">
    <source>
        <dbReference type="ARBA" id="ARBA00022692"/>
    </source>
</evidence>
<keyword evidence="17" id="KW-1208">Phospholipid metabolism</keyword>
<organism evidence="20 21">
    <name type="scientific">Peloplasma aerotolerans</name>
    <dbReference type="NCBI Taxonomy" id="3044389"/>
    <lineage>
        <taxon>Bacteria</taxon>
        <taxon>Bacillati</taxon>
        <taxon>Mycoplasmatota</taxon>
        <taxon>Mollicutes</taxon>
        <taxon>Acholeplasmatales</taxon>
        <taxon>Acholeplasmataceae</taxon>
        <taxon>Peloplasma</taxon>
    </lineage>
</organism>
<feature type="transmembrane region" description="Helical" evidence="19">
    <location>
        <begin position="290"/>
        <end position="308"/>
    </location>
</feature>
<gene>
    <name evidence="20" type="ORF">QJ521_04870</name>
</gene>
<keyword evidence="14" id="KW-0443">Lipid metabolism</keyword>
<evidence type="ECO:0000256" key="5">
    <source>
        <dbReference type="ARBA" id="ARBA00010185"/>
    </source>
</evidence>
<evidence type="ECO:0000256" key="14">
    <source>
        <dbReference type="ARBA" id="ARBA00023098"/>
    </source>
</evidence>
<evidence type="ECO:0000256" key="9">
    <source>
        <dbReference type="ARBA" id="ARBA00022516"/>
    </source>
</evidence>
<evidence type="ECO:0000313" key="21">
    <source>
        <dbReference type="Proteomes" id="UP001431532"/>
    </source>
</evidence>
<keyword evidence="13 19" id="KW-1133">Transmembrane helix</keyword>
<keyword evidence="8" id="KW-1003">Cell membrane</keyword>
<keyword evidence="16" id="KW-0594">Phospholipid biosynthesis</keyword>
<comment type="catalytic activity">
    <reaction evidence="1 18">
        <text>a 1,2-diacyl-sn-glycero-3-phosphate + CTP + H(+) = a CDP-1,2-diacyl-sn-glycerol + diphosphate</text>
        <dbReference type="Rhea" id="RHEA:16229"/>
        <dbReference type="ChEBI" id="CHEBI:15378"/>
        <dbReference type="ChEBI" id="CHEBI:33019"/>
        <dbReference type="ChEBI" id="CHEBI:37563"/>
        <dbReference type="ChEBI" id="CHEBI:58332"/>
        <dbReference type="ChEBI" id="CHEBI:58608"/>
        <dbReference type="EC" id="2.7.7.41"/>
    </reaction>
</comment>
<accession>A0AAW6U4I1</accession>
<feature type="transmembrane region" description="Helical" evidence="19">
    <location>
        <begin position="30"/>
        <end position="47"/>
    </location>
</feature>
<protein>
    <recommendedName>
        <fullName evidence="7 18">Phosphatidate cytidylyltransferase</fullName>
        <ecNumber evidence="6 18">2.7.7.41</ecNumber>
    </recommendedName>
</protein>
<dbReference type="GO" id="GO:0004605">
    <property type="term" value="F:phosphatidate cytidylyltransferase activity"/>
    <property type="evidence" value="ECO:0007669"/>
    <property type="project" value="UniProtKB-EC"/>
</dbReference>
<proteinExistence type="inferred from homology"/>
<evidence type="ECO:0000256" key="4">
    <source>
        <dbReference type="ARBA" id="ARBA00005189"/>
    </source>
</evidence>
<comment type="caution">
    <text evidence="20">The sequence shown here is derived from an EMBL/GenBank/DDBJ whole genome shotgun (WGS) entry which is preliminary data.</text>
</comment>
<dbReference type="InterPro" id="IPR000374">
    <property type="entry name" value="PC_trans"/>
</dbReference>
<evidence type="ECO:0000256" key="19">
    <source>
        <dbReference type="SAM" id="Phobius"/>
    </source>
</evidence>
<evidence type="ECO:0000256" key="13">
    <source>
        <dbReference type="ARBA" id="ARBA00022989"/>
    </source>
</evidence>
<evidence type="ECO:0000256" key="18">
    <source>
        <dbReference type="RuleBase" id="RU003938"/>
    </source>
</evidence>
<evidence type="ECO:0000256" key="2">
    <source>
        <dbReference type="ARBA" id="ARBA00004651"/>
    </source>
</evidence>
<name>A0AAW6U4I1_9MOLU</name>
<feature type="transmembrane region" description="Helical" evidence="19">
    <location>
        <begin position="144"/>
        <end position="162"/>
    </location>
</feature>
<comment type="pathway">
    <text evidence="4">Lipid metabolism.</text>
</comment>
<dbReference type="GO" id="GO:0005886">
    <property type="term" value="C:plasma membrane"/>
    <property type="evidence" value="ECO:0007669"/>
    <property type="project" value="UniProtKB-SubCell"/>
</dbReference>
<comment type="pathway">
    <text evidence="3 18">Phospholipid metabolism; CDP-diacylglycerol biosynthesis; CDP-diacylglycerol from sn-glycerol 3-phosphate: step 3/3.</text>
</comment>
<feature type="transmembrane region" description="Helical" evidence="19">
    <location>
        <begin position="236"/>
        <end position="261"/>
    </location>
</feature>
<evidence type="ECO:0000313" key="20">
    <source>
        <dbReference type="EMBL" id="MDI6452888.1"/>
    </source>
</evidence>
<evidence type="ECO:0000256" key="12">
    <source>
        <dbReference type="ARBA" id="ARBA00022695"/>
    </source>
</evidence>
<evidence type="ECO:0000256" key="3">
    <source>
        <dbReference type="ARBA" id="ARBA00005119"/>
    </source>
</evidence>
<dbReference type="EC" id="2.7.7.41" evidence="6 18"/>
<dbReference type="GO" id="GO:0016024">
    <property type="term" value="P:CDP-diacylglycerol biosynthetic process"/>
    <property type="evidence" value="ECO:0007669"/>
    <property type="project" value="TreeGrafter"/>
</dbReference>
<evidence type="ECO:0000256" key="16">
    <source>
        <dbReference type="ARBA" id="ARBA00023209"/>
    </source>
</evidence>
<keyword evidence="12 18" id="KW-0548">Nucleotidyltransferase</keyword>
<evidence type="ECO:0000256" key="8">
    <source>
        <dbReference type="ARBA" id="ARBA00022475"/>
    </source>
</evidence>
<dbReference type="AlphaFoldDB" id="A0AAW6U4I1"/>
<evidence type="ECO:0000256" key="15">
    <source>
        <dbReference type="ARBA" id="ARBA00023136"/>
    </source>
</evidence>
<keyword evidence="21" id="KW-1185">Reference proteome</keyword>
<evidence type="ECO:0000256" key="10">
    <source>
        <dbReference type="ARBA" id="ARBA00022679"/>
    </source>
</evidence>
<dbReference type="RefSeq" id="WP_282839313.1">
    <property type="nucleotide sequence ID" value="NZ_JASCXW010000013.1"/>
</dbReference>
<keyword evidence="15 19" id="KW-0472">Membrane</keyword>
<feature type="transmembrane region" description="Helical" evidence="19">
    <location>
        <begin position="120"/>
        <end position="138"/>
    </location>
</feature>
<comment type="subcellular location">
    <subcellularLocation>
        <location evidence="2">Cell membrane</location>
        <topology evidence="2">Multi-pass membrane protein</topology>
    </subcellularLocation>
</comment>
<evidence type="ECO:0000256" key="7">
    <source>
        <dbReference type="ARBA" id="ARBA00019373"/>
    </source>
</evidence>
<feature type="transmembrane region" description="Helical" evidence="19">
    <location>
        <begin position="59"/>
        <end position="77"/>
    </location>
</feature>
<dbReference type="Proteomes" id="UP001431532">
    <property type="component" value="Unassembled WGS sequence"/>
</dbReference>
<dbReference type="EMBL" id="JASCXW010000013">
    <property type="protein sequence ID" value="MDI6452888.1"/>
    <property type="molecule type" value="Genomic_DNA"/>
</dbReference>
<dbReference type="PROSITE" id="PS01315">
    <property type="entry name" value="CDS"/>
    <property type="match status" value="1"/>
</dbReference>